<evidence type="ECO:0000259" key="10">
    <source>
        <dbReference type="PROSITE" id="PS50893"/>
    </source>
</evidence>
<dbReference type="InterPro" id="IPR026082">
    <property type="entry name" value="ABCA"/>
</dbReference>
<proteinExistence type="predicted"/>
<dbReference type="Gene3D" id="3.90.70.10">
    <property type="entry name" value="Cysteine proteinases"/>
    <property type="match status" value="2"/>
</dbReference>
<feature type="compositionally biased region" description="Polar residues" evidence="7">
    <location>
        <begin position="684"/>
        <end position="695"/>
    </location>
</feature>
<dbReference type="PROSITE" id="PS00211">
    <property type="entry name" value="ABC_TRANSPORTER_1"/>
    <property type="match status" value="1"/>
</dbReference>
<dbReference type="SMART" id="SM00695">
    <property type="entry name" value="DUSP"/>
    <property type="match status" value="1"/>
</dbReference>
<dbReference type="InterPro" id="IPR027417">
    <property type="entry name" value="P-loop_NTPase"/>
</dbReference>
<dbReference type="InterPro" id="IPR038765">
    <property type="entry name" value="Papain-like_cys_pep_sf"/>
</dbReference>
<dbReference type="InterPro" id="IPR013525">
    <property type="entry name" value="ABC2_TM"/>
</dbReference>
<feature type="domain" description="DUSP" evidence="11">
    <location>
        <begin position="1"/>
        <end position="110"/>
    </location>
</feature>
<keyword evidence="2 8" id="KW-0812">Transmembrane</keyword>
<dbReference type="CDD" id="cd02674">
    <property type="entry name" value="Peptidase_C19R"/>
    <property type="match status" value="1"/>
</dbReference>
<keyword evidence="5 8" id="KW-1133">Transmembrane helix</keyword>
<feature type="transmembrane region" description="Helical" evidence="8">
    <location>
        <begin position="1145"/>
        <end position="1167"/>
    </location>
</feature>
<evidence type="ECO:0008006" key="15">
    <source>
        <dbReference type="Google" id="ProtNLM"/>
    </source>
</evidence>
<feature type="transmembrane region" description="Helical" evidence="8">
    <location>
        <begin position="1230"/>
        <end position="1247"/>
    </location>
</feature>
<comment type="caution">
    <text evidence="12">The sequence shown here is derived from an EMBL/GenBank/DDBJ whole genome shotgun (WGS) entry which is preliminary data.</text>
</comment>
<sequence length="1697" mass="192882">MVSDPVEKYKKLLEKDNKVDDKYVIIDKKWLEHWKRYAGIEKSDEEKPTEPGPIDFTKLADPTTANSSNEVQVRANAVEGNDYSFIPYELYQELVVTYKKEGQEIIRKVIPLGDYSTTIEVFLVPLRLRESRASYANSKQIYRSRRTKVEDLKKDICNEYRIPMSANYRLYASMDEKGFDWEPISEQANLTLDDVDLTKNAFITYESRNISTHSSSSSNKPYYDVGSKSYYTPGLCGLSNLGNTCFMNSALQCLSNVPPLTAYFLGQYEDHINRDNPLGMKGDVAKAYGELIHEMWSGKSSSCAPRSLKQSVARYAPQFSGFAQQDSQEFMSFLLDGLHEDLNLVKNKPYVEKKDDDGKLTDSALAAEQWEYYRKRNQSKIHEIFHGQIKSIVTCLTCGTQARTFDPICFLSLPLPGKAKIRIFKLDYVRVNGQIKSYSIKCDENGRMRNLMQEFCDRFQPKKKSVRQKERMDTDSAASNSNQFNQNDDDEDDEEEEEEDFTKASDYDGHQPKPDYILAAEIYNHRVHLQYGDNTLLTSILERDCVVFYEVSDSLKKLDSDKILMPCTFRDDYYHYNFGLPIYLSVPRHDCKGKDIQEALQKAIGNFIPLSTTDPSENKSLYSASLVFTQSYSPTSKPLKAYLDEHIDFSRKNTALTVDVAASIVDKCKKIDDDRRLEKDRSSSMDSGIQTRSQQKPSTTLLDCFKHFTKREVLSDDDLWKCPKCAMLKKATKKIDLWLLPKILIVQLKRFNYTRYYRDKIDLRIDCPIDNLDLSQYVLNPAEKAKAKYNLIAVSNHMGGLGGGHYTAYAKNSHDKKWHIFDDSYVSEANETDVIARTLDSRLRNSSFPNIGTTCMKDAPLASAKEPYKCSDGEKSFYVPPDSTDYNKYARCSECYSKALQICPSDSFGRPPTRKTKSGVVLYDLDDFPLNEYLLKSHHDFADNRYGGITFGDQIEDDYDNRSHALIWFNNKGYHALPSYLNVMNNLILRSKISDPVIAGKFGISTYSHPFTLNSDLLSQQSLEQRISDFGVAITVLCAYSFVPAAVILYLVREYVTQEKRLIFISGVKPLIYWSSTFIWDLAYYLILISLTMALIKIFNISAFNSRVTTTQAIFCLLFLYGWSSIPLVYCLVRVFKDTSTAFMASFCLWMFTGMLTCIADLMLTLYSWVPGIVRAQSILSRCFLIFPPYCLGSGLVHLMRNELMADFGRTIDANLYVDPFSMKLVGDRIVAMIVVGFLGLIITYVLDLDIRLPNIFYKIPAPETTIDGDVMEERHRILNGTDTNLDILQAKSLTKVFRRATGQSLLAVDHLCFGISKGQCFGLLGINGAGKTTTFKMITGDVYPTSGDCFLYEKQIRNQARAYPGSIGYCPQFDAVDGYLTSREALMCYAKLIGIVDREHIVSSTLKKFHMESFANRIIRTYSGGMRRKLSVAVAMLGQPDLILLDEPTNGMDPGNRRIVWNNIINAKKQDKAILLTSHSMAECDVLCSRLAIMVNGQFKCLGTPQHLKHRFGTGYYLKLRLEDESSIQIAANIVQQYLPDSNMTERHGTRLEYNIPKSYTLSKIFGFIETNKNLMNAIDYSLSQTTLEHVFLRFASKQRDNSIVNLEDVLMDDTASISSSTVQSFVQTTEKANNTFSRRSPSFTPMQNDNASQTAADLRELPAIDSCTDLVLNVDRPPSSASNTSSQQDDHVFRI</sequence>
<dbReference type="PROSITE" id="PS51283">
    <property type="entry name" value="DUSP"/>
    <property type="match status" value="1"/>
</dbReference>
<evidence type="ECO:0000256" key="6">
    <source>
        <dbReference type="ARBA" id="ARBA00023136"/>
    </source>
</evidence>
<keyword evidence="3" id="KW-0547">Nucleotide-binding</keyword>
<feature type="transmembrane region" description="Helical" evidence="8">
    <location>
        <begin position="1030"/>
        <end position="1052"/>
    </location>
</feature>
<dbReference type="Gene3D" id="3.10.20.90">
    <property type="entry name" value="Phosphatidylinositol 3-kinase Catalytic Subunit, Chain A, domain 1"/>
    <property type="match status" value="1"/>
</dbReference>
<dbReference type="InterPro" id="IPR006615">
    <property type="entry name" value="Pept_C19_DUSP"/>
</dbReference>
<dbReference type="InterPro" id="IPR018200">
    <property type="entry name" value="USP_CS"/>
</dbReference>
<dbReference type="Proteomes" id="UP000663834">
    <property type="component" value="Unassembled WGS sequence"/>
</dbReference>
<feature type="compositionally biased region" description="Acidic residues" evidence="7">
    <location>
        <begin position="487"/>
        <end position="500"/>
    </location>
</feature>
<evidence type="ECO:0000313" key="12">
    <source>
        <dbReference type="EMBL" id="CAF1485378.1"/>
    </source>
</evidence>
<dbReference type="SUPFAM" id="SSF54001">
    <property type="entry name" value="Cysteine proteinases"/>
    <property type="match status" value="1"/>
</dbReference>
<evidence type="ECO:0000313" key="14">
    <source>
        <dbReference type="Proteomes" id="UP000663834"/>
    </source>
</evidence>
<feature type="region of interest" description="Disordered" evidence="7">
    <location>
        <begin position="1676"/>
        <end position="1697"/>
    </location>
</feature>
<dbReference type="GO" id="GO:0005524">
    <property type="term" value="F:ATP binding"/>
    <property type="evidence" value="ECO:0007669"/>
    <property type="project" value="UniProtKB-KW"/>
</dbReference>
<evidence type="ECO:0000313" key="13">
    <source>
        <dbReference type="EMBL" id="CAF2141406.1"/>
    </source>
</evidence>
<dbReference type="GO" id="GO:0016887">
    <property type="term" value="F:ATP hydrolysis activity"/>
    <property type="evidence" value="ECO:0007669"/>
    <property type="project" value="InterPro"/>
</dbReference>
<dbReference type="GO" id="GO:0016020">
    <property type="term" value="C:membrane"/>
    <property type="evidence" value="ECO:0007669"/>
    <property type="project" value="UniProtKB-SubCell"/>
</dbReference>
<feature type="region of interest" description="Disordered" evidence="7">
    <location>
        <begin position="676"/>
        <end position="695"/>
    </location>
</feature>
<evidence type="ECO:0000259" key="11">
    <source>
        <dbReference type="PROSITE" id="PS51283"/>
    </source>
</evidence>
<keyword evidence="6 8" id="KW-0472">Membrane</keyword>
<dbReference type="EMBL" id="CAJNRE010015834">
    <property type="protein sequence ID" value="CAF2141406.1"/>
    <property type="molecule type" value="Genomic_DNA"/>
</dbReference>
<keyword evidence="4" id="KW-0067">ATP-binding</keyword>
<name>A0A815S3U6_9BILA</name>
<dbReference type="InterPro" id="IPR001394">
    <property type="entry name" value="Peptidase_C19_UCH"/>
</dbReference>
<evidence type="ECO:0000256" key="4">
    <source>
        <dbReference type="ARBA" id="ARBA00022840"/>
    </source>
</evidence>
<dbReference type="Gene3D" id="3.40.50.300">
    <property type="entry name" value="P-loop containing nucleotide triphosphate hydrolases"/>
    <property type="match status" value="1"/>
</dbReference>
<dbReference type="PANTHER" id="PTHR19229">
    <property type="entry name" value="ATP-BINDING CASSETTE TRANSPORTER SUBFAMILY A ABCA"/>
    <property type="match status" value="1"/>
</dbReference>
<dbReference type="GO" id="GO:0004843">
    <property type="term" value="F:cysteine-type deubiquitinase activity"/>
    <property type="evidence" value="ECO:0007669"/>
    <property type="project" value="InterPro"/>
</dbReference>
<evidence type="ECO:0000256" key="3">
    <source>
        <dbReference type="ARBA" id="ARBA00022741"/>
    </source>
</evidence>
<accession>A0A815S3U6</accession>
<dbReference type="Pfam" id="PF00443">
    <property type="entry name" value="UCH"/>
    <property type="match status" value="1"/>
</dbReference>
<dbReference type="Pfam" id="PF06337">
    <property type="entry name" value="DUSP"/>
    <property type="match status" value="1"/>
</dbReference>
<dbReference type="GO" id="GO:0016579">
    <property type="term" value="P:protein deubiquitination"/>
    <property type="evidence" value="ECO:0007669"/>
    <property type="project" value="InterPro"/>
</dbReference>
<evidence type="ECO:0000256" key="1">
    <source>
        <dbReference type="ARBA" id="ARBA00004141"/>
    </source>
</evidence>
<protein>
    <recommendedName>
        <fullName evidence="15">Ubiquitinyl hydrolase 1</fullName>
    </recommendedName>
</protein>
<dbReference type="FunFam" id="3.40.50.300:FF:002470">
    <property type="entry name" value="ABC transporter, putative"/>
    <property type="match status" value="1"/>
</dbReference>
<evidence type="ECO:0000256" key="7">
    <source>
        <dbReference type="SAM" id="MobiDB-lite"/>
    </source>
</evidence>
<feature type="transmembrane region" description="Helical" evidence="8">
    <location>
        <begin position="1111"/>
        <end position="1133"/>
    </location>
</feature>
<evidence type="ECO:0000256" key="2">
    <source>
        <dbReference type="ARBA" id="ARBA00022692"/>
    </source>
</evidence>
<dbReference type="InterPro" id="IPR028889">
    <property type="entry name" value="USP"/>
</dbReference>
<dbReference type="SUPFAM" id="SSF143791">
    <property type="entry name" value="DUSP-like"/>
    <property type="match status" value="1"/>
</dbReference>
<feature type="transmembrane region" description="Helical" evidence="8">
    <location>
        <begin position="1072"/>
        <end position="1099"/>
    </location>
</feature>
<dbReference type="PROSITE" id="PS50893">
    <property type="entry name" value="ABC_TRANSPORTER_2"/>
    <property type="match status" value="1"/>
</dbReference>
<dbReference type="InterPro" id="IPR017871">
    <property type="entry name" value="ABC_transporter-like_CS"/>
</dbReference>
<dbReference type="CDD" id="cd03263">
    <property type="entry name" value="ABC_subfamily_A"/>
    <property type="match status" value="1"/>
</dbReference>
<comment type="subcellular location">
    <subcellularLocation>
        <location evidence="1">Membrane</location>
        <topology evidence="1">Multi-pass membrane protein</topology>
    </subcellularLocation>
</comment>
<feature type="domain" description="ABC transporter" evidence="10">
    <location>
        <begin position="1289"/>
        <end position="1522"/>
    </location>
</feature>
<dbReference type="GO" id="GO:0140359">
    <property type="term" value="F:ABC-type transporter activity"/>
    <property type="evidence" value="ECO:0007669"/>
    <property type="project" value="InterPro"/>
</dbReference>
<dbReference type="InterPro" id="IPR035927">
    <property type="entry name" value="DUSP-like_sf"/>
</dbReference>
<dbReference type="InterPro" id="IPR003439">
    <property type="entry name" value="ABC_transporter-like_ATP-bd"/>
</dbReference>
<dbReference type="PROSITE" id="PS00972">
    <property type="entry name" value="USP_1"/>
    <property type="match status" value="1"/>
</dbReference>
<gene>
    <name evidence="12" type="ORF">KQP761_LOCUS13793</name>
    <name evidence="13" type="ORF">MBJ925_LOCUS29594</name>
</gene>
<organism evidence="12 14">
    <name type="scientific">Rotaria magnacalcarata</name>
    <dbReference type="NCBI Taxonomy" id="392030"/>
    <lineage>
        <taxon>Eukaryota</taxon>
        <taxon>Metazoa</taxon>
        <taxon>Spiralia</taxon>
        <taxon>Gnathifera</taxon>
        <taxon>Rotifera</taxon>
        <taxon>Eurotatoria</taxon>
        <taxon>Bdelloidea</taxon>
        <taxon>Philodinida</taxon>
        <taxon>Philodinidae</taxon>
        <taxon>Rotaria</taxon>
    </lineage>
</organism>
<dbReference type="Pfam" id="PF00005">
    <property type="entry name" value="ABC_tran"/>
    <property type="match status" value="1"/>
</dbReference>
<feature type="compositionally biased region" description="Basic and acidic residues" evidence="7">
    <location>
        <begin position="501"/>
        <end position="510"/>
    </location>
</feature>
<dbReference type="OrthoDB" id="10255969at2759"/>
<evidence type="ECO:0000256" key="8">
    <source>
        <dbReference type="SAM" id="Phobius"/>
    </source>
</evidence>
<feature type="compositionally biased region" description="Low complexity" evidence="7">
    <location>
        <begin position="476"/>
        <end position="486"/>
    </location>
</feature>
<feature type="region of interest" description="Disordered" evidence="7">
    <location>
        <begin position="1634"/>
        <end position="1655"/>
    </location>
</feature>
<dbReference type="PANTHER" id="PTHR19229:SF250">
    <property type="entry name" value="ABC TRANSPORTER DOMAIN-CONTAINING PROTEIN-RELATED"/>
    <property type="match status" value="1"/>
</dbReference>
<dbReference type="Pfam" id="PF12698">
    <property type="entry name" value="ABC2_membrane_3"/>
    <property type="match status" value="1"/>
</dbReference>
<dbReference type="Proteomes" id="UP000663824">
    <property type="component" value="Unassembled WGS sequence"/>
</dbReference>
<dbReference type="SUPFAM" id="SSF52540">
    <property type="entry name" value="P-loop containing nucleoside triphosphate hydrolases"/>
    <property type="match status" value="1"/>
</dbReference>
<dbReference type="Gene3D" id="3.30.2230.10">
    <property type="entry name" value="DUSP-like"/>
    <property type="match status" value="1"/>
</dbReference>
<dbReference type="SMART" id="SM00382">
    <property type="entry name" value="AAA"/>
    <property type="match status" value="1"/>
</dbReference>
<dbReference type="InterPro" id="IPR056264">
    <property type="entry name" value="R2_ABCA1-4-like"/>
</dbReference>
<dbReference type="InterPro" id="IPR003593">
    <property type="entry name" value="AAA+_ATPase"/>
</dbReference>
<reference evidence="12" key="1">
    <citation type="submission" date="2021-02" db="EMBL/GenBank/DDBJ databases">
        <authorList>
            <person name="Nowell W R."/>
        </authorList>
    </citation>
    <scope>NUCLEOTIDE SEQUENCE</scope>
</reference>
<dbReference type="EMBL" id="CAJNOW010006449">
    <property type="protein sequence ID" value="CAF1485378.1"/>
    <property type="molecule type" value="Genomic_DNA"/>
</dbReference>
<evidence type="ECO:0000256" key="5">
    <source>
        <dbReference type="ARBA" id="ARBA00022989"/>
    </source>
</evidence>
<dbReference type="PROSITE" id="PS50235">
    <property type="entry name" value="USP_3"/>
    <property type="match status" value="1"/>
</dbReference>
<dbReference type="GO" id="GO:0005319">
    <property type="term" value="F:lipid transporter activity"/>
    <property type="evidence" value="ECO:0007669"/>
    <property type="project" value="TreeGrafter"/>
</dbReference>
<feature type="region of interest" description="Disordered" evidence="7">
    <location>
        <begin position="462"/>
        <end position="510"/>
    </location>
</feature>
<dbReference type="Pfam" id="PF23321">
    <property type="entry name" value="R1_ABCA1"/>
    <property type="match status" value="1"/>
</dbReference>
<feature type="domain" description="USP" evidence="9">
    <location>
        <begin position="236"/>
        <end position="847"/>
    </location>
</feature>
<feature type="transmembrane region" description="Helical" evidence="8">
    <location>
        <begin position="1179"/>
        <end position="1200"/>
    </location>
</feature>
<dbReference type="PROSITE" id="PS00973">
    <property type="entry name" value="USP_2"/>
    <property type="match status" value="1"/>
</dbReference>
<evidence type="ECO:0000259" key="9">
    <source>
        <dbReference type="PROSITE" id="PS50235"/>
    </source>
</evidence>